<sequence>MLCEYFRYIDLEKLYEQLDSFNSFESSKLSNIPEQFTDTLSFCFEELAYIALGQDDEDAWKNLPAIQIGADVGDIIEADLELIAIAADTTLPSRRASATTAIEKLTTLSIHASFGEFDYWQKTSLLVYQYDLLCWLYSKDKIKDAFDVYELILRTYGELAAIYALNRSFERQGRVASNIASERANKRHASTNKVKTALLAEWDKTSEEYKSRSDFCRIIARRDVIKERTLQEWIRIHERARS</sequence>
<reference evidence="1 2" key="1">
    <citation type="submission" date="2019-06" db="EMBL/GenBank/DDBJ databases">
        <title>Pseudomonas bimorpha sp. nov. isolated from bovine raw milk and skim milk concentrate.</title>
        <authorList>
            <person name="Hofmann K."/>
            <person name="Huptas C."/>
            <person name="Doll E."/>
            <person name="Scherer S."/>
            <person name="Wenning M."/>
        </authorList>
    </citation>
    <scope>NUCLEOTIDE SEQUENCE [LARGE SCALE GENOMIC DNA]</scope>
    <source>
        <strain evidence="1 2">DSM 108990</strain>
    </source>
</reference>
<proteinExistence type="predicted"/>
<dbReference type="OrthoDB" id="7033702at2"/>
<dbReference type="EMBL" id="VFIP01000004">
    <property type="protein sequence ID" value="TWS00047.1"/>
    <property type="molecule type" value="Genomic_DNA"/>
</dbReference>
<comment type="caution">
    <text evidence="1">The sequence shown here is derived from an EMBL/GenBank/DDBJ whole genome shotgun (WGS) entry which is preliminary data.</text>
</comment>
<name>A0A5C5Q2W4_9PSED</name>
<dbReference type="Proteomes" id="UP000317901">
    <property type="component" value="Unassembled WGS sequence"/>
</dbReference>
<organism evidence="1 2">
    <name type="scientific">Pseudomonas saxonica</name>
    <dbReference type="NCBI Taxonomy" id="2600598"/>
    <lineage>
        <taxon>Bacteria</taxon>
        <taxon>Pseudomonadati</taxon>
        <taxon>Pseudomonadota</taxon>
        <taxon>Gammaproteobacteria</taxon>
        <taxon>Pseudomonadales</taxon>
        <taxon>Pseudomonadaceae</taxon>
        <taxon>Pseudomonas</taxon>
    </lineage>
</organism>
<evidence type="ECO:0000313" key="1">
    <source>
        <dbReference type="EMBL" id="TWS00047.1"/>
    </source>
</evidence>
<protein>
    <submittedName>
        <fullName evidence="1">Uncharacterized protein</fullName>
    </submittedName>
</protein>
<dbReference type="RefSeq" id="WP_146425039.1">
    <property type="nucleotide sequence ID" value="NZ_VFIP01000004.1"/>
</dbReference>
<dbReference type="AlphaFoldDB" id="A0A5C5Q2W4"/>
<gene>
    <name evidence="1" type="ORF">FJD37_03560</name>
</gene>
<evidence type="ECO:0000313" key="2">
    <source>
        <dbReference type="Proteomes" id="UP000317901"/>
    </source>
</evidence>
<accession>A0A5C5Q2W4</accession>